<accession>A0ABS8NFP6</accession>
<proteinExistence type="predicted"/>
<dbReference type="RefSeq" id="WP_230273189.1">
    <property type="nucleotide sequence ID" value="NZ_JAJKFW010000020.1"/>
</dbReference>
<dbReference type="EMBL" id="JAJKFW010000020">
    <property type="protein sequence ID" value="MCC9642381.1"/>
    <property type="molecule type" value="Genomic_DNA"/>
</dbReference>
<gene>
    <name evidence="2" type="ORF">LOC71_08860</name>
</gene>
<reference evidence="2" key="1">
    <citation type="submission" date="2021-11" db="EMBL/GenBank/DDBJ databases">
        <title>Genome sequence.</title>
        <authorList>
            <person name="Sun Q."/>
        </authorList>
    </citation>
    <scope>NUCLEOTIDE SEQUENCE</scope>
    <source>
        <strain evidence="2">JC740</strain>
    </source>
</reference>
<keyword evidence="3" id="KW-1185">Reference proteome</keyword>
<evidence type="ECO:0000256" key="1">
    <source>
        <dbReference type="SAM" id="MobiDB-lite"/>
    </source>
</evidence>
<feature type="compositionally biased region" description="Polar residues" evidence="1">
    <location>
        <begin position="158"/>
        <end position="174"/>
    </location>
</feature>
<feature type="compositionally biased region" description="Polar residues" evidence="1">
    <location>
        <begin position="7"/>
        <end position="24"/>
    </location>
</feature>
<comment type="caution">
    <text evidence="2">The sequence shown here is derived from an EMBL/GenBank/DDBJ whole genome shotgun (WGS) entry which is preliminary data.</text>
</comment>
<feature type="region of interest" description="Disordered" evidence="1">
    <location>
        <begin position="134"/>
        <end position="180"/>
    </location>
</feature>
<sequence>MDDAQPARQQSIAATRGSSKETLQGTAGAGGAAAVGSEVAPGQMLQSLQWELNRIQRTIRLTLQSRLQTLMGQSLETIEENRELAQSIQKILDAHSLRIRCPQCGHAAILRVSPRKGMPAGAFVLDHTIDGKRTFHGGSASVPPIQLTAKPERKPRSESTASSKSGRTTTSTAESRTKAG</sequence>
<protein>
    <submittedName>
        <fullName evidence="2">Uncharacterized protein</fullName>
    </submittedName>
</protein>
<dbReference type="Proteomes" id="UP001430306">
    <property type="component" value="Unassembled WGS sequence"/>
</dbReference>
<evidence type="ECO:0000313" key="3">
    <source>
        <dbReference type="Proteomes" id="UP001430306"/>
    </source>
</evidence>
<feature type="region of interest" description="Disordered" evidence="1">
    <location>
        <begin position="1"/>
        <end position="29"/>
    </location>
</feature>
<evidence type="ECO:0000313" key="2">
    <source>
        <dbReference type="EMBL" id="MCC9642381.1"/>
    </source>
</evidence>
<organism evidence="2 3">
    <name type="scientific">Rhodopirellula halodulae</name>
    <dbReference type="NCBI Taxonomy" id="2894198"/>
    <lineage>
        <taxon>Bacteria</taxon>
        <taxon>Pseudomonadati</taxon>
        <taxon>Planctomycetota</taxon>
        <taxon>Planctomycetia</taxon>
        <taxon>Pirellulales</taxon>
        <taxon>Pirellulaceae</taxon>
        <taxon>Rhodopirellula</taxon>
    </lineage>
</organism>
<name>A0ABS8NFP6_9BACT</name>